<dbReference type="Proteomes" id="UP000003075">
    <property type="component" value="Unassembled WGS sequence"/>
</dbReference>
<dbReference type="GeneID" id="75064909"/>
<evidence type="ECO:0000313" key="2">
    <source>
        <dbReference type="Proteomes" id="UP000003075"/>
    </source>
</evidence>
<dbReference type="EMBL" id="ACSE01000001">
    <property type="protein sequence ID" value="EFD89414.1"/>
    <property type="molecule type" value="Genomic_DNA"/>
</dbReference>
<organism evidence="1 2">
    <name type="scientific">Oenococcus oeni AWRIB429</name>
    <dbReference type="NCBI Taxonomy" id="655225"/>
    <lineage>
        <taxon>Bacteria</taxon>
        <taxon>Bacillati</taxon>
        <taxon>Bacillota</taxon>
        <taxon>Bacilli</taxon>
        <taxon>Lactobacillales</taxon>
        <taxon>Lactobacillaceae</taxon>
        <taxon>Oenococcus</taxon>
    </lineage>
</organism>
<dbReference type="RefSeq" id="WP_002817993.1">
    <property type="nucleotide sequence ID" value="NZ_ACSE01000001.1"/>
</dbReference>
<comment type="caution">
    <text evidence="1">The sequence shown here is derived from an EMBL/GenBank/DDBJ whole genome shotgun (WGS) entry which is preliminary data.</text>
</comment>
<sequence length="49" mass="5585">MIHRANGVEDKWVGSTQHFSAAQIKDATNFQEQYFDSRLIFLGNIGKSK</sequence>
<gene>
    <name evidence="1" type="ORF">AWRIB429_0062</name>
</gene>
<dbReference type="AlphaFoldDB" id="D3L6T2"/>
<reference evidence="1 2" key="1">
    <citation type="journal article" date="2010" name="Appl. Microbiol. Biotechnol.">
        <title>Genotypic diversity in Oenococcus oeni by high-density microarray comparative genome hybridization and whole genome sequencing.</title>
        <authorList>
            <person name="Borneman A.R."/>
            <person name="Bartowsky E.J."/>
            <person name="McCarthy J."/>
            <person name="Chambers P.J."/>
        </authorList>
    </citation>
    <scope>NUCLEOTIDE SEQUENCE [LARGE SCALE GENOMIC DNA]</scope>
    <source>
        <strain evidence="1 2">AWRIB429</strain>
    </source>
</reference>
<accession>D3L6T2</accession>
<proteinExistence type="predicted"/>
<evidence type="ECO:0000313" key="1">
    <source>
        <dbReference type="EMBL" id="EFD89414.1"/>
    </source>
</evidence>
<protein>
    <submittedName>
        <fullName evidence="1">Uncharacterized protein</fullName>
    </submittedName>
</protein>
<name>D3L6T2_OENOE</name>